<protein>
    <submittedName>
        <fullName evidence="2">Putative capsid protein</fullName>
    </submittedName>
</protein>
<evidence type="ECO:0000313" key="3">
    <source>
        <dbReference type="Proteomes" id="UP000502036"/>
    </source>
</evidence>
<keyword evidence="3" id="KW-1185">Reference proteome</keyword>
<dbReference type="RefSeq" id="YP_010086040.1">
    <property type="nucleotide sequence ID" value="NC_055277.1"/>
</dbReference>
<accession>A0A513ZVE6</accession>
<reference evidence="2 3" key="1">
    <citation type="journal article" date="2019" name="Arch. Virol.">
        <title>Full genome sequence of a new polymycovirus infecting Fusarium redolens.</title>
        <authorList>
            <person name="Mahillon M."/>
            <person name="Decroes A."/>
            <person name="Lienard C."/>
            <person name="Bragard C."/>
            <person name="Legreve A."/>
        </authorList>
    </citation>
    <scope>NUCLEOTIDE SEQUENCE [LARGE SCALE GENOMIC DNA]</scope>
    <source>
        <strain evidence="2">FRPV.A63-1</strain>
    </source>
</reference>
<dbReference type="KEGG" id="vg:65246968"/>
<dbReference type="GeneID" id="65246968"/>
<proteinExistence type="predicted"/>
<evidence type="ECO:0000313" key="2">
    <source>
        <dbReference type="EMBL" id="QDH44659.1"/>
    </source>
</evidence>
<feature type="region of interest" description="Disordered" evidence="1">
    <location>
        <begin position="249"/>
        <end position="302"/>
    </location>
</feature>
<sequence>MSNVNQSQFVSQEDAAAVRDAGENVVKLVVQLSALGLKAPALMEYVTAVADGNEPSASLGVGRPKPVTIQLYSFLRDARQYNGVYGMSEERAAALRTLAASDLESARDEVAQFVSASPRTRASGRAVEVSTVGMPGTSNPGASPLVGAHSVTASYAQEIASNSGVYGAYKFDAFDTRREETQRFAVDLGANFFVLAHSKKLAISVARVTRVKGRTDPLAMPYVFYVDRTGKCVGNGDIPAESWMCACGPRDEPPSQSSRFPKADDSSVTQSVSQQPTGMSVVGTSPPKSSGRAPTPKMGEKA</sequence>
<feature type="compositionally biased region" description="Polar residues" evidence="1">
    <location>
        <begin position="276"/>
        <end position="288"/>
    </location>
</feature>
<dbReference type="InterPro" id="IPR058041">
    <property type="entry name" value="CcFV1_CP"/>
</dbReference>
<dbReference type="EMBL" id="MK609923">
    <property type="protein sequence ID" value="QDH44659.1"/>
    <property type="molecule type" value="Genomic_RNA"/>
</dbReference>
<evidence type="ECO:0000256" key="1">
    <source>
        <dbReference type="SAM" id="MobiDB-lite"/>
    </source>
</evidence>
<dbReference type="Proteomes" id="UP000502036">
    <property type="component" value="Genome"/>
</dbReference>
<name>A0A513ZVE6_9VIRU</name>
<organism evidence="2 3">
    <name type="scientific">Fusarium redolens polymycovirus 1</name>
    <dbReference type="NCBI Taxonomy" id="2546034"/>
    <lineage>
        <taxon>Viruses</taxon>
        <taxon>Riboviria</taxon>
        <taxon>Riboviria incertae sedis</taxon>
        <taxon>Polymycoviridae</taxon>
        <taxon>Polymycovirus</taxon>
        <taxon>Polymycovirus fusarii</taxon>
    </lineage>
</organism>
<dbReference type="Pfam" id="PF25660">
    <property type="entry name" value="CcFV1_CP"/>
    <property type="match status" value="1"/>
</dbReference>
<feature type="compositionally biased region" description="Low complexity" evidence="1">
    <location>
        <begin position="266"/>
        <end position="275"/>
    </location>
</feature>